<evidence type="ECO:0000256" key="4">
    <source>
        <dbReference type="ARBA" id="ARBA00012574"/>
    </source>
</evidence>
<dbReference type="InterPro" id="IPR052433">
    <property type="entry name" value="X-Pro_dipept-like"/>
</dbReference>
<dbReference type="Proteomes" id="UP000187464">
    <property type="component" value="Chromosome I"/>
</dbReference>
<dbReference type="EMBL" id="LT605205">
    <property type="protein sequence ID" value="SCD19997.1"/>
    <property type="molecule type" value="Genomic_DNA"/>
</dbReference>
<gene>
    <name evidence="9" type="ORF">PSM36_1173</name>
</gene>
<dbReference type="GO" id="GO:0070006">
    <property type="term" value="F:metalloaminopeptidase activity"/>
    <property type="evidence" value="ECO:0007669"/>
    <property type="project" value="InterPro"/>
</dbReference>
<name>A0A1R3T608_9BACT</name>
<dbReference type="InterPro" id="IPR000994">
    <property type="entry name" value="Pept_M24"/>
</dbReference>
<dbReference type="PANTHER" id="PTHR43226">
    <property type="entry name" value="XAA-PRO AMINOPEPTIDASE 3"/>
    <property type="match status" value="1"/>
</dbReference>
<keyword evidence="10" id="KW-1185">Reference proteome</keyword>
<dbReference type="Gene3D" id="3.90.230.10">
    <property type="entry name" value="Creatinase/methionine aminopeptidase superfamily"/>
    <property type="match status" value="1"/>
</dbReference>
<keyword evidence="6" id="KW-0378">Hydrolase</keyword>
<comment type="catalytic activity">
    <reaction evidence="1">
        <text>Release of any N-terminal amino acid, including proline, that is linked to proline, even from a dipeptide or tripeptide.</text>
        <dbReference type="EC" id="3.4.11.9"/>
    </reaction>
</comment>
<proteinExistence type="inferred from homology"/>
<dbReference type="InterPro" id="IPR029149">
    <property type="entry name" value="Creatin/AminoP/Spt16_N"/>
</dbReference>
<dbReference type="InterPro" id="IPR007865">
    <property type="entry name" value="Aminopep_P_N"/>
</dbReference>
<feature type="domain" description="Aminopeptidase P N-terminal" evidence="8">
    <location>
        <begin position="3"/>
        <end position="133"/>
    </location>
</feature>
<reference evidence="9 10" key="1">
    <citation type="submission" date="2016-08" db="EMBL/GenBank/DDBJ databases">
        <authorList>
            <person name="Seilhamer J.J."/>
        </authorList>
    </citation>
    <scope>NUCLEOTIDE SEQUENCE [LARGE SCALE GENOMIC DNA]</scope>
    <source>
        <strain evidence="9">M3/6</strain>
    </source>
</reference>
<organism evidence="9 10">
    <name type="scientific">Proteiniphilum saccharofermentans</name>
    <dbReference type="NCBI Taxonomy" id="1642647"/>
    <lineage>
        <taxon>Bacteria</taxon>
        <taxon>Pseudomonadati</taxon>
        <taxon>Bacteroidota</taxon>
        <taxon>Bacteroidia</taxon>
        <taxon>Bacteroidales</taxon>
        <taxon>Dysgonomonadaceae</taxon>
        <taxon>Proteiniphilum</taxon>
    </lineage>
</organism>
<evidence type="ECO:0000313" key="10">
    <source>
        <dbReference type="Proteomes" id="UP000187464"/>
    </source>
</evidence>
<comment type="similarity">
    <text evidence="3">Belongs to the peptidase M24B family.</text>
</comment>
<evidence type="ECO:0000256" key="7">
    <source>
        <dbReference type="ARBA" id="ARBA00023211"/>
    </source>
</evidence>
<comment type="cofactor">
    <cofactor evidence="2">
        <name>Mn(2+)</name>
        <dbReference type="ChEBI" id="CHEBI:29035"/>
    </cofactor>
</comment>
<dbReference type="AlphaFoldDB" id="A0A1R3T608"/>
<dbReference type="GO" id="GO:0030145">
    <property type="term" value="F:manganese ion binding"/>
    <property type="evidence" value="ECO:0007669"/>
    <property type="project" value="InterPro"/>
</dbReference>
<evidence type="ECO:0000259" key="8">
    <source>
        <dbReference type="SMART" id="SM01011"/>
    </source>
</evidence>
<evidence type="ECO:0000256" key="5">
    <source>
        <dbReference type="ARBA" id="ARBA00022723"/>
    </source>
</evidence>
<evidence type="ECO:0000256" key="2">
    <source>
        <dbReference type="ARBA" id="ARBA00001936"/>
    </source>
</evidence>
<keyword evidence="7" id="KW-0464">Manganese</keyword>
<protein>
    <recommendedName>
        <fullName evidence="4">Xaa-Pro aminopeptidase</fullName>
        <ecNumber evidence="4">3.4.11.9</ecNumber>
    </recommendedName>
</protein>
<evidence type="ECO:0000256" key="1">
    <source>
        <dbReference type="ARBA" id="ARBA00001424"/>
    </source>
</evidence>
<dbReference type="KEGG" id="psac:PSM36_1173"/>
<dbReference type="PANTHER" id="PTHR43226:SF4">
    <property type="entry name" value="XAA-PRO AMINOPEPTIDASE 3"/>
    <property type="match status" value="1"/>
</dbReference>
<dbReference type="SUPFAM" id="SSF55920">
    <property type="entry name" value="Creatinase/aminopeptidase"/>
    <property type="match status" value="1"/>
</dbReference>
<dbReference type="GO" id="GO:0005829">
    <property type="term" value="C:cytosol"/>
    <property type="evidence" value="ECO:0007669"/>
    <property type="project" value="TreeGrafter"/>
</dbReference>
<keyword evidence="5" id="KW-0479">Metal-binding</keyword>
<evidence type="ECO:0000256" key="6">
    <source>
        <dbReference type="ARBA" id="ARBA00022801"/>
    </source>
</evidence>
<evidence type="ECO:0000313" key="9">
    <source>
        <dbReference type="EMBL" id="SCD19997.1"/>
    </source>
</evidence>
<dbReference type="SUPFAM" id="SSF53092">
    <property type="entry name" value="Creatinase/prolidase N-terminal domain"/>
    <property type="match status" value="1"/>
</dbReference>
<dbReference type="Gene3D" id="3.40.350.10">
    <property type="entry name" value="Creatinase/prolidase N-terminal domain"/>
    <property type="match status" value="1"/>
</dbReference>
<dbReference type="SMART" id="SM01011">
    <property type="entry name" value="AMP_N"/>
    <property type="match status" value="1"/>
</dbReference>
<dbReference type="InterPro" id="IPR036005">
    <property type="entry name" value="Creatinase/aminopeptidase-like"/>
</dbReference>
<dbReference type="EC" id="3.4.11.9" evidence="4"/>
<accession>A0A1R3T608</accession>
<dbReference type="CDD" id="cd01087">
    <property type="entry name" value="Prolidase"/>
    <property type="match status" value="1"/>
</dbReference>
<dbReference type="Pfam" id="PF00557">
    <property type="entry name" value="Peptidase_M24"/>
    <property type="match status" value="1"/>
</dbReference>
<sequence>MMFEERIYIERREKLKKQFQTGKLLFLGNDECGINYADNTYYYRQDSTFLYYFGISKPDLIALIDIDGDKEYVFGDDPTVDSIVWTGSQPKISELAGKAGIHHTGDLSAFRKKISGLDKQSVKYLPPYRAEHFLKLNDFLGYSVAEATAKASREFIVAVAGQRNIKSQEEIEEIERAVDVTSDMHLAAMHYARAGMTEAQVTARVHEVAIAAGGNLSFPIIGTINGQFLHNHYHGNTLKEGDLFLLDAGYETPLGYAGDMSSTFPVSRKFTEQQKDIYRITLDAHHKAIELAKPGVNFRDVHLHVGEVLFDGLKALGLTKGDTKEAVANGAHALFFPCGTGHLMGLDVHDMENLGEQIVGYAGVPKSTQFGLKSLRLGRELQPGFVLTIEPGIYFIPELIDHWESNKINGDFINFNEVNKYRDFGGIRNEEDILITETGNRVLGKPLAKTIEEVESEREKAWLG</sequence>
<evidence type="ECO:0000256" key="3">
    <source>
        <dbReference type="ARBA" id="ARBA00008766"/>
    </source>
</evidence>
<dbReference type="Pfam" id="PF05195">
    <property type="entry name" value="AMP_N"/>
    <property type="match status" value="1"/>
</dbReference>
<dbReference type="GO" id="GO:0006508">
    <property type="term" value="P:proteolysis"/>
    <property type="evidence" value="ECO:0007669"/>
    <property type="project" value="TreeGrafter"/>
</dbReference>
<dbReference type="STRING" id="1642647.PSM36_1173"/>